<proteinExistence type="predicted"/>
<dbReference type="STRING" id="348780.NP_1774A"/>
<dbReference type="EMBL" id="CR936257">
    <property type="protein sequence ID" value="CAI48978.1"/>
    <property type="molecule type" value="Genomic_DNA"/>
</dbReference>
<organism evidence="4 5">
    <name type="scientific">Natronomonas pharaonis (strain ATCC 35678 / DSM 2160 / CIP 103997 / JCM 8858 / NBRC 14720 / NCIMB 2260 / Gabara)</name>
    <name type="common">Halobacterium pharaonis</name>
    <dbReference type="NCBI Taxonomy" id="348780"/>
    <lineage>
        <taxon>Archaea</taxon>
        <taxon>Methanobacteriati</taxon>
        <taxon>Methanobacteriota</taxon>
        <taxon>Stenosarchaea group</taxon>
        <taxon>Halobacteria</taxon>
        <taxon>Halobacteriales</taxon>
        <taxon>Natronomonadaceae</taxon>
        <taxon>Natronomonas</taxon>
    </lineage>
</organism>
<feature type="region of interest" description="Disordered" evidence="2">
    <location>
        <begin position="30"/>
        <end position="67"/>
    </location>
</feature>
<evidence type="ECO:0000256" key="2">
    <source>
        <dbReference type="SAM" id="MobiDB-lite"/>
    </source>
</evidence>
<reference evidence="4 5" key="1">
    <citation type="journal article" date="2005" name="Genome Res.">
        <title>Living with two extremes: conclusions from the genome sequence of Natronomonas pharaonis.</title>
        <authorList>
            <person name="Falb M."/>
            <person name="Pfeiffer F."/>
            <person name="Palm P."/>
            <person name="Rodewald K."/>
            <person name="Hickmann V."/>
            <person name="Tittor J."/>
            <person name="Oesterhelt D."/>
        </authorList>
    </citation>
    <scope>NUCLEOTIDE SEQUENCE [LARGE SCALE GENOMIC DNA]</scope>
    <source>
        <strain evidence="5">ATCC 35678 / DSM 2160 / CIP 103997 / JCM 8858 / NBRC 14720 / NCIMB 2260 / Gabara</strain>
    </source>
</reference>
<evidence type="ECO:0000256" key="1">
    <source>
        <dbReference type="ARBA" id="ARBA00022729"/>
    </source>
</evidence>
<dbReference type="EnsemblBacteria" id="CAI48978">
    <property type="protein sequence ID" value="CAI48978"/>
    <property type="gene ID" value="NP_1774A"/>
</dbReference>
<dbReference type="OrthoDB" id="30671at2157"/>
<dbReference type="AlphaFoldDB" id="A0A1U7EVF4"/>
<dbReference type="Pfam" id="PF00497">
    <property type="entry name" value="SBP_bac_3"/>
    <property type="match status" value="1"/>
</dbReference>
<protein>
    <submittedName>
        <fullName evidence="4">ABC-type transport system periplasmic substrate-binding protein (Probable substrate glutamine/glutamate/polar amino acids)</fullName>
    </submittedName>
</protein>
<keyword evidence="1" id="KW-0732">Signal</keyword>
<dbReference type="PANTHER" id="PTHR35936:SF17">
    <property type="entry name" value="ARGININE-BINDING EXTRACELLULAR PROTEIN ARTP"/>
    <property type="match status" value="1"/>
</dbReference>
<dbReference type="SUPFAM" id="SSF53850">
    <property type="entry name" value="Periplasmic binding protein-like II"/>
    <property type="match status" value="1"/>
</dbReference>
<gene>
    <name evidence="4" type="primary">abc04p1</name>
    <name evidence="4" type="ordered locus">NP_1774A</name>
</gene>
<dbReference type="InterPro" id="IPR001638">
    <property type="entry name" value="Solute-binding_3/MltF_N"/>
</dbReference>
<sequence length="279" mass="29949">MESDPTLDRRSYLSAVGAAGLAAGAAGCVGLDDGNGDGNGDGNDDDSDDDSDDDTRTIVAGTAPGFPPFEFRQDGELLGFDIDLTEAVIERSDYEFGGWETFEFDSLIPALQNGNIDVIAAAMTIEDERREQIAFSDAYYEADQSVLVRSDDDDLPQSREDLSGSIVGAQGGTTGENEVDRLIDDGIIPESDKNVYDNYTLAATDLENGNIDAVVVDVPVARTFSEDLAVEVAFEIETGEEYGFGIRQDDEELVAAVNDGLEAVTDDGTYNDLVAEWFE</sequence>
<evidence type="ECO:0000313" key="4">
    <source>
        <dbReference type="EMBL" id="CAI48978.1"/>
    </source>
</evidence>
<dbReference type="KEGG" id="nph:NP_1774A"/>
<dbReference type="GeneID" id="3702374"/>
<name>A0A1U7EVF4_NATPD</name>
<dbReference type="SMART" id="SM00062">
    <property type="entry name" value="PBPb"/>
    <property type="match status" value="1"/>
</dbReference>
<dbReference type="Proteomes" id="UP000002698">
    <property type="component" value="Chromosome"/>
</dbReference>
<feature type="domain" description="Solute-binding protein family 3/N-terminal" evidence="3">
    <location>
        <begin position="57"/>
        <end position="279"/>
    </location>
</feature>
<dbReference type="eggNOG" id="arCOG01799">
    <property type="taxonomic scope" value="Archaea"/>
</dbReference>
<accession>A0A1U7EVF4</accession>
<feature type="compositionally biased region" description="Acidic residues" evidence="2">
    <location>
        <begin position="42"/>
        <end position="53"/>
    </location>
</feature>
<evidence type="ECO:0000259" key="3">
    <source>
        <dbReference type="SMART" id="SM00062"/>
    </source>
</evidence>
<dbReference type="PANTHER" id="PTHR35936">
    <property type="entry name" value="MEMBRANE-BOUND LYTIC MUREIN TRANSGLYCOSYLASE F"/>
    <property type="match status" value="1"/>
</dbReference>
<evidence type="ECO:0000313" key="5">
    <source>
        <dbReference type="Proteomes" id="UP000002698"/>
    </source>
</evidence>
<feature type="region of interest" description="Disordered" evidence="2">
    <location>
        <begin position="151"/>
        <end position="175"/>
    </location>
</feature>
<dbReference type="HOGENOM" id="CLU_019602_18_2_2"/>
<dbReference type="RefSeq" id="WP_011322611.1">
    <property type="nucleotide sequence ID" value="NC_007426.1"/>
</dbReference>
<keyword evidence="5" id="KW-1185">Reference proteome</keyword>
<dbReference type="Gene3D" id="3.40.190.10">
    <property type="entry name" value="Periplasmic binding protein-like II"/>
    <property type="match status" value="2"/>
</dbReference>